<evidence type="ECO:0000313" key="2">
    <source>
        <dbReference type="Proteomes" id="UP000663823"/>
    </source>
</evidence>
<reference evidence="1" key="1">
    <citation type="submission" date="2021-02" db="EMBL/GenBank/DDBJ databases">
        <authorList>
            <person name="Nowell W R."/>
        </authorList>
    </citation>
    <scope>NUCLEOTIDE SEQUENCE</scope>
</reference>
<dbReference type="Proteomes" id="UP000663823">
    <property type="component" value="Unassembled WGS sequence"/>
</dbReference>
<feature type="non-terminal residue" evidence="1">
    <location>
        <position position="1"/>
    </location>
</feature>
<evidence type="ECO:0000313" key="1">
    <source>
        <dbReference type="EMBL" id="CAF4316431.1"/>
    </source>
</evidence>
<sequence length="107" mass="12437">YFKDLTFPSFIQTDIVFISPETMRLLGDIHRNDHILLISITKDQQRLLRIGLLWPNSLLADNQVAISRIVIDQLSEQQMIELHAIPKDHILDTDNIILRQVFLGIYS</sequence>
<organism evidence="1 2">
    <name type="scientific">Rotaria sordida</name>
    <dbReference type="NCBI Taxonomy" id="392033"/>
    <lineage>
        <taxon>Eukaryota</taxon>
        <taxon>Metazoa</taxon>
        <taxon>Spiralia</taxon>
        <taxon>Gnathifera</taxon>
        <taxon>Rotifera</taxon>
        <taxon>Eurotatoria</taxon>
        <taxon>Bdelloidea</taxon>
        <taxon>Philodinida</taxon>
        <taxon>Philodinidae</taxon>
        <taxon>Rotaria</taxon>
    </lineage>
</organism>
<comment type="caution">
    <text evidence="1">The sequence shown here is derived from an EMBL/GenBank/DDBJ whole genome shotgun (WGS) entry which is preliminary data.</text>
</comment>
<dbReference type="EMBL" id="CAJOAX010052083">
    <property type="protein sequence ID" value="CAF4316431.1"/>
    <property type="molecule type" value="Genomic_DNA"/>
</dbReference>
<proteinExistence type="predicted"/>
<accession>A0A820IW80</accession>
<protein>
    <submittedName>
        <fullName evidence="1">Uncharacterized protein</fullName>
    </submittedName>
</protein>
<name>A0A820IW80_9BILA</name>
<dbReference type="AlphaFoldDB" id="A0A820IW80"/>
<gene>
    <name evidence="1" type="ORF">OTI717_LOCUS42504</name>
</gene>